<evidence type="ECO:0000313" key="2">
    <source>
        <dbReference type="Proteomes" id="UP000678273"/>
    </source>
</evidence>
<sequence length="456" mass="51445">MPKKSNIDFSTTVPATYRSQTVTNGIPGPWSSTPVTGCRLEVRKLIRDPTSPTEKREKPYHNKKVTIQYPDGQWIWNINLAGTTYTKSIGCPGTTGFNQGLSSFYMYYYSHGKLIYAPRTIDWPLNPDLLSQAEVKCYAALRNKYKELDSASYLSFGLWFGERAETASLLRDCAVTFSKFIVSVRSMNARNVSRAIMDLRADLKPGAVYRRVKREIALMRNRLLKKQKGEVILRNLPKETLFTANRLVLAYNLGAAPLLRDLDSVYKAMLQTVADPTALMIKAKAWVIRQDIGTNVVKSTRGHVVEKTRVNSLVRYTVTMVCQPALTERAILERAGLANAPSLLAELTSCSFIINYFYPILDYLKATSTPLAFEWCDGSYSVKVSHLQETEIRSTSRAGPMLAKGFYRHMEHRRKVYTTFPVPIPPLSFRGQDLTVDQAVNVTTVALEKARKALRL</sequence>
<gene>
    <name evidence="1" type="primary">SRR5466725_12_1</name>
</gene>
<evidence type="ECO:0000313" key="1">
    <source>
        <dbReference type="EMBL" id="DAD50825.1"/>
    </source>
</evidence>
<reference evidence="1" key="1">
    <citation type="submission" date="2020-09" db="EMBL/GenBank/DDBJ databases">
        <title>Leviviricetes taxonomy.</title>
        <authorList>
            <person name="Stockdale S.R."/>
            <person name="Callanan J."/>
            <person name="Adriaenssens E.M."/>
            <person name="Kuhn J.H."/>
            <person name="Rumnieks J."/>
            <person name="Shkoporov A."/>
            <person name="Draper L.A."/>
            <person name="Ross P."/>
            <person name="Hill C."/>
        </authorList>
    </citation>
    <scope>NUCLEOTIDE SEQUENCE</scope>
</reference>
<dbReference type="RefSeq" id="YP_010769506.1">
    <property type="nucleotide sequence ID" value="NC_073996.1"/>
</dbReference>
<dbReference type="EMBL" id="BK013637">
    <property type="protein sequence ID" value="DAD50825.1"/>
    <property type="molecule type" value="Genomic_RNA"/>
</dbReference>
<keyword evidence="2" id="KW-1185">Reference proteome</keyword>
<name>A0A8S5KZK1_9VIRU</name>
<dbReference type="GeneID" id="80398546"/>
<organism evidence="1 2">
    <name type="scientific">ssRNA phage SRR5466725_12</name>
    <dbReference type="NCBI Taxonomy" id="2786410"/>
    <lineage>
        <taxon>Viruses</taxon>
        <taxon>Riboviria</taxon>
        <taxon>Orthornavirae</taxon>
        <taxon>Lenarviricota</taxon>
        <taxon>Leviviricetes</taxon>
        <taxon>Norzivirales</taxon>
        <taxon>Fiersviridae</taxon>
        <taxon>Martavirus</taxon>
        <taxon>Martavirus lutenecus</taxon>
    </lineage>
</organism>
<dbReference type="KEGG" id="vg:80398546"/>
<dbReference type="Proteomes" id="UP000678273">
    <property type="component" value="Segment"/>
</dbReference>
<accession>A0A8S5KZK1</accession>
<protein>
    <submittedName>
        <fullName evidence="1">Maturation protein</fullName>
    </submittedName>
</protein>
<proteinExistence type="predicted"/>